<keyword evidence="3" id="KW-1185">Reference proteome</keyword>
<protein>
    <submittedName>
        <fullName evidence="2">Uncharacterized protein</fullName>
    </submittedName>
</protein>
<name>A0A4D7BDA4_9HYPH</name>
<gene>
    <name evidence="2" type="ORF">E8M01_34190</name>
</gene>
<keyword evidence="1" id="KW-1133">Transmembrane helix</keyword>
<organism evidence="2 3">
    <name type="scientific">Phreatobacter stygius</name>
    <dbReference type="NCBI Taxonomy" id="1940610"/>
    <lineage>
        <taxon>Bacteria</taxon>
        <taxon>Pseudomonadati</taxon>
        <taxon>Pseudomonadota</taxon>
        <taxon>Alphaproteobacteria</taxon>
        <taxon>Hyphomicrobiales</taxon>
        <taxon>Phreatobacteraceae</taxon>
        <taxon>Phreatobacter</taxon>
    </lineage>
</organism>
<evidence type="ECO:0000256" key="1">
    <source>
        <dbReference type="SAM" id="Phobius"/>
    </source>
</evidence>
<feature type="transmembrane region" description="Helical" evidence="1">
    <location>
        <begin position="26"/>
        <end position="43"/>
    </location>
</feature>
<dbReference type="Proteomes" id="UP000298781">
    <property type="component" value="Chromosome"/>
</dbReference>
<dbReference type="KEGG" id="pstg:E8M01_34190"/>
<sequence>MAGEILFSIFIFAIMAWAAWKASSPYAAYSLAAVALVAGLLFATTKGIDYRALEGLTMAVGYFLVGLVRGRVSK</sequence>
<dbReference type="AlphaFoldDB" id="A0A4D7BDA4"/>
<keyword evidence="1" id="KW-0472">Membrane</keyword>
<evidence type="ECO:0000313" key="2">
    <source>
        <dbReference type="EMBL" id="QCI68840.1"/>
    </source>
</evidence>
<feature type="transmembrane region" description="Helical" evidence="1">
    <location>
        <begin position="5"/>
        <end position="20"/>
    </location>
</feature>
<accession>A0A4D7BDA4</accession>
<feature type="transmembrane region" description="Helical" evidence="1">
    <location>
        <begin position="55"/>
        <end position="72"/>
    </location>
</feature>
<evidence type="ECO:0000313" key="3">
    <source>
        <dbReference type="Proteomes" id="UP000298781"/>
    </source>
</evidence>
<proteinExistence type="predicted"/>
<dbReference type="RefSeq" id="WP_136964255.1">
    <property type="nucleotide sequence ID" value="NZ_CP039690.1"/>
</dbReference>
<keyword evidence="1" id="KW-0812">Transmembrane</keyword>
<reference evidence="2 3" key="1">
    <citation type="submission" date="2019-04" db="EMBL/GenBank/DDBJ databases">
        <title>Phreatobacter aquaticus sp. nov.</title>
        <authorList>
            <person name="Choi A."/>
        </authorList>
    </citation>
    <scope>NUCLEOTIDE SEQUENCE [LARGE SCALE GENOMIC DNA]</scope>
    <source>
        <strain evidence="2 3">KCTC 52518</strain>
    </source>
</reference>
<dbReference type="EMBL" id="CP039690">
    <property type="protein sequence ID" value="QCI68840.1"/>
    <property type="molecule type" value="Genomic_DNA"/>
</dbReference>